<dbReference type="InterPro" id="IPR011010">
    <property type="entry name" value="DNA_brk_join_enz"/>
</dbReference>
<name>A0A0Q3VHT1_9BACI</name>
<gene>
    <name evidence="4" type="ORF">AN957_12125</name>
</gene>
<dbReference type="InterPro" id="IPR010998">
    <property type="entry name" value="Integrase_recombinase_N"/>
</dbReference>
<organism evidence="4 5">
    <name type="scientific">Cytobacillus solani</name>
    <dbReference type="NCBI Taxonomy" id="1637975"/>
    <lineage>
        <taxon>Bacteria</taxon>
        <taxon>Bacillati</taxon>
        <taxon>Bacillota</taxon>
        <taxon>Bacilli</taxon>
        <taxon>Bacillales</taxon>
        <taxon>Bacillaceae</taxon>
        <taxon>Cytobacillus</taxon>
    </lineage>
</organism>
<dbReference type="Proteomes" id="UP000050996">
    <property type="component" value="Unassembled WGS sequence"/>
</dbReference>
<dbReference type="PROSITE" id="PS51900">
    <property type="entry name" value="CB"/>
    <property type="match status" value="1"/>
</dbReference>
<proteinExistence type="predicted"/>
<dbReference type="RefSeq" id="WP_056684330.1">
    <property type="nucleotide sequence ID" value="NZ_CP041305.1"/>
</dbReference>
<evidence type="ECO:0000256" key="2">
    <source>
        <dbReference type="PROSITE-ProRule" id="PRU01248"/>
    </source>
</evidence>
<evidence type="ECO:0000313" key="5">
    <source>
        <dbReference type="Proteomes" id="UP000050996"/>
    </source>
</evidence>
<dbReference type="EMBL" id="LJIX01000006">
    <property type="protein sequence ID" value="KQL19247.1"/>
    <property type="molecule type" value="Genomic_DNA"/>
</dbReference>
<comment type="caution">
    <text evidence="4">The sequence shown here is derived from an EMBL/GenBank/DDBJ whole genome shotgun (WGS) entry which is preliminary data.</text>
</comment>
<dbReference type="SUPFAM" id="SSF56349">
    <property type="entry name" value="DNA breaking-rejoining enzymes"/>
    <property type="match status" value="1"/>
</dbReference>
<evidence type="ECO:0000259" key="3">
    <source>
        <dbReference type="PROSITE" id="PS51900"/>
    </source>
</evidence>
<dbReference type="PATRIC" id="fig|1637975.4.peg.2237"/>
<sequence>MLLEDVLEEYLYHCQAKGFTKKTMINKRQELKQLKEYLIVKRGIVDLENITPHDLEAYMRLKQKDKLQPQSIVTMFKLIRTFFLGV</sequence>
<dbReference type="GO" id="GO:0003677">
    <property type="term" value="F:DNA binding"/>
    <property type="evidence" value="ECO:0007669"/>
    <property type="project" value="UniProtKB-UniRule"/>
</dbReference>
<dbReference type="Gene3D" id="1.10.150.130">
    <property type="match status" value="1"/>
</dbReference>
<evidence type="ECO:0000313" key="4">
    <source>
        <dbReference type="EMBL" id="KQL19247.1"/>
    </source>
</evidence>
<keyword evidence="1 2" id="KW-0238">DNA-binding</keyword>
<dbReference type="InterPro" id="IPR044068">
    <property type="entry name" value="CB"/>
</dbReference>
<dbReference type="InterPro" id="IPR025269">
    <property type="entry name" value="SAM-like_dom"/>
</dbReference>
<dbReference type="Pfam" id="PF13102">
    <property type="entry name" value="Phage_int_SAM_5"/>
    <property type="match status" value="1"/>
</dbReference>
<accession>A0A0Q3VHT1</accession>
<evidence type="ECO:0000256" key="1">
    <source>
        <dbReference type="ARBA" id="ARBA00023125"/>
    </source>
</evidence>
<keyword evidence="5" id="KW-1185">Reference proteome</keyword>
<dbReference type="STRING" id="1637975.AN957_12125"/>
<reference evidence="4 5" key="1">
    <citation type="submission" date="2015-09" db="EMBL/GenBank/DDBJ databases">
        <title>Genome sequencing project for genomic taxonomy and phylogenomics of Bacillus-like bacteria.</title>
        <authorList>
            <person name="Liu B."/>
            <person name="Wang J."/>
            <person name="Zhu Y."/>
            <person name="Liu G."/>
            <person name="Chen Q."/>
            <person name="Chen Z."/>
            <person name="Lan J."/>
            <person name="Che J."/>
            <person name="Ge C."/>
            <person name="Shi H."/>
            <person name="Pan Z."/>
            <person name="Liu X."/>
        </authorList>
    </citation>
    <scope>NUCLEOTIDE SEQUENCE [LARGE SCALE GENOMIC DNA]</scope>
    <source>
        <strain evidence="4 5">FJAT-18043</strain>
    </source>
</reference>
<dbReference type="AlphaFoldDB" id="A0A0Q3VHT1"/>
<feature type="domain" description="Core-binding (CB)" evidence="3">
    <location>
        <begin position="1"/>
        <end position="86"/>
    </location>
</feature>
<protein>
    <recommendedName>
        <fullName evidence="3">Core-binding (CB) domain-containing protein</fullName>
    </recommendedName>
</protein>